<comment type="similarity">
    <text evidence="2">Belongs to the protein kinase superfamily. TKL Ser/Thr protein kinase family. TGFB receptor subfamily.</text>
</comment>
<feature type="domain" description="Protein kinase" evidence="16">
    <location>
        <begin position="398"/>
        <end position="690"/>
    </location>
</feature>
<name>A0A267F6R9_9PLAT</name>
<dbReference type="Proteomes" id="UP000215902">
    <property type="component" value="Unassembled WGS sequence"/>
</dbReference>
<keyword evidence="6" id="KW-0812">Transmembrane</keyword>
<keyword evidence="18" id="KW-1185">Reference proteome</keyword>
<evidence type="ECO:0000256" key="15">
    <source>
        <dbReference type="SAM" id="SignalP"/>
    </source>
</evidence>
<dbReference type="PROSITE" id="PS50011">
    <property type="entry name" value="PROTEIN_KINASE_DOM"/>
    <property type="match status" value="1"/>
</dbReference>
<keyword evidence="4" id="KW-0723">Serine/threonine-protein kinase</keyword>
<sequence length="697" mass="76848">MYSTKIILIISILYFVCEECLCRTSSICVYSPHIMDFPVSMESFEPKNDYSYCQQNLISSDMIKAWNSNVHVSIMFHQLYSCVMVENGSYLKRNESCFEDVKQQFRHLINKPLCCTINLPLEHSKCYMSTNDLCKRRNVKRILNYNANGNSLAINTICNQQLYQYTECNNLHNDKQTSNFCKVWNKNILTLNYVSFGCLTRRQLIADSPSAESDATVSLLAGSFCHLSPGRNCCKNGSLCNLAEAMPLIDAQQQAVRLSNLSQLRFGPPRQPGGWTAASAFASAVAGFVGLAALATATAGLVLACQRCGGLPRRDKLNRLLARMRLFRGRRGGAADADSVRDQNVLMQRLHQEQEAGAEGRLHQHELASVWRQQQQQGCSSSGYGNPHLVRRTIARDTTVDCPVGQGRFGQVFRGTWRTGEVSDTVAVKIFHSRAEASWSREGEIYATPGLAHPSILGFIAIDNVDAGWETQLWLITDYHANGSLQTYLMEHSISCRVAAGMCHSIVTGLAHLHTELISAGFVKPGIAHCDVKSNNILVKADLTCCLADFGLAVRETDELRRDGDRRVGTVRYLSPQLLDGGPALGSFANLQQADLYALGLVLWEVGQRCLGPYSLPYAEWAPANPSLDDMRQLVCRPRCARPALPADAWLAGGPVCRVLADGLLEALWHPEPGQRLGALGVKQRTAELLGAAAGQD</sequence>
<dbReference type="STRING" id="282301.A0A267F6R9"/>
<protein>
    <recommendedName>
        <fullName evidence="3">receptor protein serine/threonine kinase</fullName>
        <ecNumber evidence="3">2.7.11.30</ecNumber>
    </recommendedName>
</protein>
<keyword evidence="12" id="KW-0472">Membrane</keyword>
<gene>
    <name evidence="17" type="ORF">BOX15_Mlig014156g1</name>
</gene>
<evidence type="ECO:0000256" key="11">
    <source>
        <dbReference type="ARBA" id="ARBA00022989"/>
    </source>
</evidence>
<dbReference type="Pfam" id="PF00069">
    <property type="entry name" value="Pkinase"/>
    <property type="match status" value="1"/>
</dbReference>
<keyword evidence="7 15" id="KW-0732">Signal</keyword>
<comment type="caution">
    <text evidence="17">The sequence shown here is derived from an EMBL/GenBank/DDBJ whole genome shotgun (WGS) entry which is preliminary data.</text>
</comment>
<dbReference type="Gene3D" id="1.10.510.10">
    <property type="entry name" value="Transferase(Phosphotransferase) domain 1"/>
    <property type="match status" value="1"/>
</dbReference>
<keyword evidence="5" id="KW-0808">Transferase</keyword>
<evidence type="ECO:0000259" key="16">
    <source>
        <dbReference type="PROSITE" id="PS50011"/>
    </source>
</evidence>
<reference evidence="17 18" key="1">
    <citation type="submission" date="2017-06" db="EMBL/GenBank/DDBJ databases">
        <title>A platform for efficient transgenesis in Macrostomum lignano, a flatworm model organism for stem cell research.</title>
        <authorList>
            <person name="Berezikov E."/>
        </authorList>
    </citation>
    <scope>NUCLEOTIDE SEQUENCE [LARGE SCALE GENOMIC DNA]</scope>
    <source>
        <strain evidence="17">DV1</strain>
        <tissue evidence="17">Whole organism</tissue>
    </source>
</reference>
<dbReference type="EC" id="2.7.11.30" evidence="3"/>
<evidence type="ECO:0000256" key="8">
    <source>
        <dbReference type="ARBA" id="ARBA00022741"/>
    </source>
</evidence>
<keyword evidence="11" id="KW-1133">Transmembrane helix</keyword>
<dbReference type="InterPro" id="IPR008271">
    <property type="entry name" value="Ser/Thr_kinase_AS"/>
</dbReference>
<dbReference type="GO" id="GO:0004675">
    <property type="term" value="F:transmembrane receptor protein serine/threonine kinase activity"/>
    <property type="evidence" value="ECO:0007669"/>
    <property type="project" value="UniProtKB-EC"/>
</dbReference>
<keyword evidence="9" id="KW-0418">Kinase</keyword>
<dbReference type="PROSITE" id="PS00107">
    <property type="entry name" value="PROTEIN_KINASE_ATP"/>
    <property type="match status" value="1"/>
</dbReference>
<dbReference type="PANTHER" id="PTHR23255">
    <property type="entry name" value="TRANSFORMING GROWTH FACTOR-BETA RECEPTOR TYPE I AND II"/>
    <property type="match status" value="1"/>
</dbReference>
<organism evidence="17 18">
    <name type="scientific">Macrostomum lignano</name>
    <dbReference type="NCBI Taxonomy" id="282301"/>
    <lineage>
        <taxon>Eukaryota</taxon>
        <taxon>Metazoa</taxon>
        <taxon>Spiralia</taxon>
        <taxon>Lophotrochozoa</taxon>
        <taxon>Platyhelminthes</taxon>
        <taxon>Rhabditophora</taxon>
        <taxon>Macrostomorpha</taxon>
        <taxon>Macrostomida</taxon>
        <taxon>Macrostomidae</taxon>
        <taxon>Macrostomum</taxon>
    </lineage>
</organism>
<evidence type="ECO:0000256" key="3">
    <source>
        <dbReference type="ARBA" id="ARBA00012401"/>
    </source>
</evidence>
<evidence type="ECO:0000256" key="4">
    <source>
        <dbReference type="ARBA" id="ARBA00022527"/>
    </source>
</evidence>
<dbReference type="SMART" id="SM00220">
    <property type="entry name" value="S_TKc"/>
    <property type="match status" value="1"/>
</dbReference>
<dbReference type="InterPro" id="IPR017441">
    <property type="entry name" value="Protein_kinase_ATP_BS"/>
</dbReference>
<accession>A0A267F6R9</accession>
<feature type="chain" id="PRO_5012695584" description="receptor protein serine/threonine kinase" evidence="15">
    <location>
        <begin position="23"/>
        <end position="697"/>
    </location>
</feature>
<keyword evidence="10 14" id="KW-0067">ATP-binding</keyword>
<dbReference type="EMBL" id="NIVC01001321">
    <property type="protein sequence ID" value="PAA69461.1"/>
    <property type="molecule type" value="Genomic_DNA"/>
</dbReference>
<dbReference type="PROSITE" id="PS00108">
    <property type="entry name" value="PROTEIN_KINASE_ST"/>
    <property type="match status" value="1"/>
</dbReference>
<dbReference type="OrthoDB" id="69842at2759"/>
<evidence type="ECO:0000256" key="9">
    <source>
        <dbReference type="ARBA" id="ARBA00022777"/>
    </source>
</evidence>
<dbReference type="AlphaFoldDB" id="A0A267F6R9"/>
<comment type="subcellular location">
    <subcellularLocation>
        <location evidence="1">Membrane</location>
        <topology evidence="1">Single-pass type I membrane protein</topology>
    </subcellularLocation>
</comment>
<evidence type="ECO:0000256" key="5">
    <source>
        <dbReference type="ARBA" id="ARBA00022679"/>
    </source>
</evidence>
<dbReference type="SUPFAM" id="SSF56112">
    <property type="entry name" value="Protein kinase-like (PK-like)"/>
    <property type="match status" value="1"/>
</dbReference>
<evidence type="ECO:0000256" key="14">
    <source>
        <dbReference type="PROSITE-ProRule" id="PRU10141"/>
    </source>
</evidence>
<proteinExistence type="inferred from homology"/>
<evidence type="ECO:0000256" key="6">
    <source>
        <dbReference type="ARBA" id="ARBA00022692"/>
    </source>
</evidence>
<dbReference type="GO" id="GO:0071363">
    <property type="term" value="P:cellular response to growth factor stimulus"/>
    <property type="evidence" value="ECO:0007669"/>
    <property type="project" value="TreeGrafter"/>
</dbReference>
<evidence type="ECO:0000313" key="18">
    <source>
        <dbReference type="Proteomes" id="UP000215902"/>
    </source>
</evidence>
<evidence type="ECO:0000313" key="17">
    <source>
        <dbReference type="EMBL" id="PAA69461.1"/>
    </source>
</evidence>
<dbReference type="InterPro" id="IPR011009">
    <property type="entry name" value="Kinase-like_dom_sf"/>
</dbReference>
<keyword evidence="8 14" id="KW-0547">Nucleotide-binding</keyword>
<keyword evidence="13" id="KW-0675">Receptor</keyword>
<evidence type="ECO:0000256" key="7">
    <source>
        <dbReference type="ARBA" id="ARBA00022729"/>
    </source>
</evidence>
<evidence type="ECO:0000256" key="13">
    <source>
        <dbReference type="ARBA" id="ARBA00023170"/>
    </source>
</evidence>
<dbReference type="GO" id="GO:0005524">
    <property type="term" value="F:ATP binding"/>
    <property type="evidence" value="ECO:0007669"/>
    <property type="project" value="UniProtKB-UniRule"/>
</dbReference>
<evidence type="ECO:0000256" key="2">
    <source>
        <dbReference type="ARBA" id="ARBA00009605"/>
    </source>
</evidence>
<dbReference type="GO" id="GO:0043235">
    <property type="term" value="C:receptor complex"/>
    <property type="evidence" value="ECO:0007669"/>
    <property type="project" value="TreeGrafter"/>
</dbReference>
<dbReference type="GO" id="GO:0005886">
    <property type="term" value="C:plasma membrane"/>
    <property type="evidence" value="ECO:0007669"/>
    <property type="project" value="TreeGrafter"/>
</dbReference>
<dbReference type="Gene3D" id="3.30.200.20">
    <property type="entry name" value="Phosphorylase Kinase, domain 1"/>
    <property type="match status" value="1"/>
</dbReference>
<evidence type="ECO:0000256" key="1">
    <source>
        <dbReference type="ARBA" id="ARBA00004479"/>
    </source>
</evidence>
<evidence type="ECO:0000256" key="10">
    <source>
        <dbReference type="ARBA" id="ARBA00022840"/>
    </source>
</evidence>
<dbReference type="InterPro" id="IPR000333">
    <property type="entry name" value="TGFB_receptor"/>
</dbReference>
<evidence type="ECO:0000256" key="12">
    <source>
        <dbReference type="ARBA" id="ARBA00023136"/>
    </source>
</evidence>
<dbReference type="PANTHER" id="PTHR23255:SF104">
    <property type="entry name" value="TGF-BETA RECEPTOR TYPE-2-LIKE ISOFORM X1"/>
    <property type="match status" value="1"/>
</dbReference>
<dbReference type="InterPro" id="IPR000719">
    <property type="entry name" value="Prot_kinase_dom"/>
</dbReference>
<feature type="binding site" evidence="14">
    <location>
        <position position="429"/>
    </location>
    <ligand>
        <name>ATP</name>
        <dbReference type="ChEBI" id="CHEBI:30616"/>
    </ligand>
</feature>
<feature type="signal peptide" evidence="15">
    <location>
        <begin position="1"/>
        <end position="22"/>
    </location>
</feature>